<dbReference type="InterPro" id="IPR036770">
    <property type="entry name" value="Ankyrin_rpt-contain_sf"/>
</dbReference>
<accession>M2S8G1</accession>
<evidence type="ECO:0000256" key="1">
    <source>
        <dbReference type="ARBA" id="ARBA00022737"/>
    </source>
</evidence>
<protein>
    <submittedName>
        <fullName evidence="4">Uncharacterized protein</fullName>
    </submittedName>
</protein>
<gene>
    <name evidence="4" type="ORF">COCSADRAFT_48148</name>
</gene>
<keyword evidence="1" id="KW-0677">Repeat</keyword>
<feature type="non-terminal residue" evidence="4">
    <location>
        <position position="64"/>
    </location>
</feature>
<feature type="repeat" description="ANK" evidence="3">
    <location>
        <begin position="13"/>
        <end position="45"/>
    </location>
</feature>
<reference evidence="4 5" key="1">
    <citation type="journal article" date="2012" name="PLoS Pathog.">
        <title>Diverse lifestyles and strategies of plant pathogenesis encoded in the genomes of eighteen Dothideomycetes fungi.</title>
        <authorList>
            <person name="Ohm R.A."/>
            <person name="Feau N."/>
            <person name="Henrissat B."/>
            <person name="Schoch C.L."/>
            <person name="Horwitz B.A."/>
            <person name="Barry K.W."/>
            <person name="Condon B.J."/>
            <person name="Copeland A.C."/>
            <person name="Dhillon B."/>
            <person name="Glaser F."/>
            <person name="Hesse C.N."/>
            <person name="Kosti I."/>
            <person name="LaButti K."/>
            <person name="Lindquist E.A."/>
            <person name="Lucas S."/>
            <person name="Salamov A.A."/>
            <person name="Bradshaw R.E."/>
            <person name="Ciuffetti L."/>
            <person name="Hamelin R.C."/>
            <person name="Kema G.H.J."/>
            <person name="Lawrence C."/>
            <person name="Scott J.A."/>
            <person name="Spatafora J.W."/>
            <person name="Turgeon B.G."/>
            <person name="de Wit P.J.G.M."/>
            <person name="Zhong S."/>
            <person name="Goodwin S.B."/>
            <person name="Grigoriev I.V."/>
        </authorList>
    </citation>
    <scope>NUCLEOTIDE SEQUENCE [LARGE SCALE GENOMIC DNA]</scope>
    <source>
        <strain evidence="5">ND90Pr / ATCC 201652</strain>
    </source>
</reference>
<dbReference type="PROSITE" id="PS50088">
    <property type="entry name" value="ANK_REPEAT"/>
    <property type="match status" value="1"/>
</dbReference>
<sequence length="64" mass="6690">VEKGADVNAQGGNYGNALYAASFEGHEQVVRLLVEKGADVNAQGGFYGNALQAASEQGHEQVVR</sequence>
<organism evidence="4 5">
    <name type="scientific">Cochliobolus sativus (strain ND90Pr / ATCC 201652)</name>
    <name type="common">Common root rot and spot blotch fungus</name>
    <name type="synonym">Bipolaris sorokiniana</name>
    <dbReference type="NCBI Taxonomy" id="665912"/>
    <lineage>
        <taxon>Eukaryota</taxon>
        <taxon>Fungi</taxon>
        <taxon>Dikarya</taxon>
        <taxon>Ascomycota</taxon>
        <taxon>Pezizomycotina</taxon>
        <taxon>Dothideomycetes</taxon>
        <taxon>Pleosporomycetidae</taxon>
        <taxon>Pleosporales</taxon>
        <taxon>Pleosporineae</taxon>
        <taxon>Pleosporaceae</taxon>
        <taxon>Bipolaris</taxon>
    </lineage>
</organism>
<evidence type="ECO:0000313" key="5">
    <source>
        <dbReference type="Proteomes" id="UP000016934"/>
    </source>
</evidence>
<evidence type="ECO:0000256" key="3">
    <source>
        <dbReference type="PROSITE-ProRule" id="PRU00023"/>
    </source>
</evidence>
<dbReference type="HOGENOM" id="CLU_000134_45_11_1"/>
<name>M2S8G1_COCSN</name>
<dbReference type="GeneID" id="19140237"/>
<dbReference type="Pfam" id="PF12796">
    <property type="entry name" value="Ank_2"/>
    <property type="match status" value="1"/>
</dbReference>
<evidence type="ECO:0000256" key="2">
    <source>
        <dbReference type="ARBA" id="ARBA00023043"/>
    </source>
</evidence>
<dbReference type="AlphaFoldDB" id="M2S8G1"/>
<dbReference type="SUPFAM" id="SSF48403">
    <property type="entry name" value="Ankyrin repeat"/>
    <property type="match status" value="1"/>
</dbReference>
<dbReference type="InterPro" id="IPR002110">
    <property type="entry name" value="Ankyrin_rpt"/>
</dbReference>
<dbReference type="PANTHER" id="PTHR24171">
    <property type="entry name" value="ANKYRIN REPEAT DOMAIN-CONTAINING PROTEIN 39-RELATED"/>
    <property type="match status" value="1"/>
</dbReference>
<reference evidence="5" key="2">
    <citation type="journal article" date="2013" name="PLoS Genet.">
        <title>Comparative genome structure, secondary metabolite, and effector coding capacity across Cochliobolus pathogens.</title>
        <authorList>
            <person name="Condon B.J."/>
            <person name="Leng Y."/>
            <person name="Wu D."/>
            <person name="Bushley K.E."/>
            <person name="Ohm R.A."/>
            <person name="Otillar R."/>
            <person name="Martin J."/>
            <person name="Schackwitz W."/>
            <person name="Grimwood J."/>
            <person name="MohdZainudin N."/>
            <person name="Xue C."/>
            <person name="Wang R."/>
            <person name="Manning V.A."/>
            <person name="Dhillon B."/>
            <person name="Tu Z.J."/>
            <person name="Steffenson B.J."/>
            <person name="Salamov A."/>
            <person name="Sun H."/>
            <person name="Lowry S."/>
            <person name="LaButti K."/>
            <person name="Han J."/>
            <person name="Copeland A."/>
            <person name="Lindquist E."/>
            <person name="Barry K."/>
            <person name="Schmutz J."/>
            <person name="Baker S.E."/>
            <person name="Ciuffetti L.M."/>
            <person name="Grigoriev I.V."/>
            <person name="Zhong S."/>
            <person name="Turgeon B.G."/>
        </authorList>
    </citation>
    <scope>NUCLEOTIDE SEQUENCE [LARGE SCALE GENOMIC DNA]</scope>
    <source>
        <strain evidence="5">ND90Pr / ATCC 201652</strain>
    </source>
</reference>
<dbReference type="Proteomes" id="UP000016934">
    <property type="component" value="Unassembled WGS sequence"/>
</dbReference>
<keyword evidence="2 3" id="KW-0040">ANK repeat</keyword>
<dbReference type="KEGG" id="bsc:COCSADRAFT_48148"/>
<proteinExistence type="predicted"/>
<dbReference type="EMBL" id="KB445644">
    <property type="protein sequence ID" value="EMD63603.1"/>
    <property type="molecule type" value="Genomic_DNA"/>
</dbReference>
<dbReference type="PROSITE" id="PS50297">
    <property type="entry name" value="ANK_REP_REGION"/>
    <property type="match status" value="1"/>
</dbReference>
<dbReference type="OMA" id="EQGHEQV"/>
<dbReference type="OrthoDB" id="4772757at2759"/>
<keyword evidence="5" id="KW-1185">Reference proteome</keyword>
<dbReference type="RefSeq" id="XP_007700495.1">
    <property type="nucleotide sequence ID" value="XM_007702305.1"/>
</dbReference>
<feature type="non-terminal residue" evidence="4">
    <location>
        <position position="1"/>
    </location>
</feature>
<dbReference type="Gene3D" id="1.25.40.20">
    <property type="entry name" value="Ankyrin repeat-containing domain"/>
    <property type="match status" value="1"/>
</dbReference>
<evidence type="ECO:0000313" key="4">
    <source>
        <dbReference type="EMBL" id="EMD63603.1"/>
    </source>
</evidence>